<accession>A0ABD3CPQ5</accession>
<feature type="region of interest" description="Disordered" evidence="1">
    <location>
        <begin position="110"/>
        <end position="139"/>
    </location>
</feature>
<comment type="caution">
    <text evidence="2">The sequence shown here is derived from an EMBL/GenBank/DDBJ whole genome shotgun (WGS) entry which is preliminary data.</text>
</comment>
<dbReference type="Proteomes" id="UP001632038">
    <property type="component" value="Unassembled WGS sequence"/>
</dbReference>
<evidence type="ECO:0000313" key="3">
    <source>
        <dbReference type="Proteomes" id="UP001632038"/>
    </source>
</evidence>
<keyword evidence="3" id="KW-1185">Reference proteome</keyword>
<name>A0ABD3CPQ5_9LAMI</name>
<proteinExistence type="predicted"/>
<reference evidence="3" key="1">
    <citation type="journal article" date="2024" name="IScience">
        <title>Strigolactones Initiate the Formation of Haustorium-like Structures in Castilleja.</title>
        <authorList>
            <person name="Buerger M."/>
            <person name="Peterson D."/>
            <person name="Chory J."/>
        </authorList>
    </citation>
    <scope>NUCLEOTIDE SEQUENCE [LARGE SCALE GENOMIC DNA]</scope>
</reference>
<gene>
    <name evidence="2" type="ORF">CASFOL_024305</name>
</gene>
<evidence type="ECO:0000313" key="2">
    <source>
        <dbReference type="EMBL" id="KAL3631321.1"/>
    </source>
</evidence>
<dbReference type="EMBL" id="JAVIJP010000032">
    <property type="protein sequence ID" value="KAL3631321.1"/>
    <property type="molecule type" value="Genomic_DNA"/>
</dbReference>
<protein>
    <submittedName>
        <fullName evidence="2">Uncharacterized protein</fullName>
    </submittedName>
</protein>
<dbReference type="PANTHER" id="PTHR34956">
    <property type="entry name" value="OS05G0397300 PROTEIN"/>
    <property type="match status" value="1"/>
</dbReference>
<sequence length="139" mass="16421">MDFHLPQELYATSDYVLDEFEHEHDDDVFYRELREQMMQLTAEDEGDDVDDEEICENKNSNMVAAKQGLNNKFVQQNRGYYNWPENKEDKSAPTWILNLWRNGNGTGVFIPQIVPSHGKNRRRKRKGRKGRTSKKVEEN</sequence>
<dbReference type="AlphaFoldDB" id="A0ABD3CPQ5"/>
<evidence type="ECO:0000256" key="1">
    <source>
        <dbReference type="SAM" id="MobiDB-lite"/>
    </source>
</evidence>
<organism evidence="2 3">
    <name type="scientific">Castilleja foliolosa</name>
    <dbReference type="NCBI Taxonomy" id="1961234"/>
    <lineage>
        <taxon>Eukaryota</taxon>
        <taxon>Viridiplantae</taxon>
        <taxon>Streptophyta</taxon>
        <taxon>Embryophyta</taxon>
        <taxon>Tracheophyta</taxon>
        <taxon>Spermatophyta</taxon>
        <taxon>Magnoliopsida</taxon>
        <taxon>eudicotyledons</taxon>
        <taxon>Gunneridae</taxon>
        <taxon>Pentapetalae</taxon>
        <taxon>asterids</taxon>
        <taxon>lamiids</taxon>
        <taxon>Lamiales</taxon>
        <taxon>Orobanchaceae</taxon>
        <taxon>Pedicularideae</taxon>
        <taxon>Castillejinae</taxon>
        <taxon>Castilleja</taxon>
    </lineage>
</organism>
<dbReference type="PANTHER" id="PTHR34956:SF1">
    <property type="entry name" value="DUF4005 DOMAIN-CONTAINING PROTEIN"/>
    <property type="match status" value="1"/>
</dbReference>
<feature type="compositionally biased region" description="Basic residues" evidence="1">
    <location>
        <begin position="118"/>
        <end position="133"/>
    </location>
</feature>